<evidence type="ECO:0000313" key="1">
    <source>
        <dbReference type="EMBL" id="MDT2601870.1"/>
    </source>
</evidence>
<comment type="caution">
    <text evidence="1">The sequence shown here is derived from an EMBL/GenBank/DDBJ whole genome shotgun (WGS) entry which is preliminary data.</text>
</comment>
<accession>A0ABU3F411</accession>
<gene>
    <name evidence="1" type="ORF">P7D85_18985</name>
</gene>
<dbReference type="EMBL" id="JARPYI010000014">
    <property type="protein sequence ID" value="MDT2601870.1"/>
    <property type="molecule type" value="Genomic_DNA"/>
</dbReference>
<proteinExistence type="predicted"/>
<dbReference type="RefSeq" id="WP_171004932.1">
    <property type="nucleotide sequence ID" value="NZ_BJED01000011.1"/>
</dbReference>
<keyword evidence="2" id="KW-1185">Reference proteome</keyword>
<evidence type="ECO:0000313" key="2">
    <source>
        <dbReference type="Proteomes" id="UP001252875"/>
    </source>
</evidence>
<organism evidence="1 2">
    <name type="scientific">Enterococcus hulanensis</name>
    <dbReference type="NCBI Taxonomy" id="2559929"/>
    <lineage>
        <taxon>Bacteria</taxon>
        <taxon>Bacillati</taxon>
        <taxon>Bacillota</taxon>
        <taxon>Bacilli</taxon>
        <taxon>Lactobacillales</taxon>
        <taxon>Enterococcaceae</taxon>
        <taxon>Enterococcus</taxon>
    </lineage>
</organism>
<name>A0ABU3F411_9ENTE</name>
<dbReference type="Proteomes" id="UP001252875">
    <property type="component" value="Unassembled WGS sequence"/>
</dbReference>
<sequence length="49" mass="5451">MTFKQIIIFTIKEFNKNKEKDGYLPQNGTVINAFVSSNGLNSVAVGFVK</sequence>
<protein>
    <submittedName>
        <fullName evidence="1">Uncharacterized protein</fullName>
    </submittedName>
</protein>
<reference evidence="1 2" key="1">
    <citation type="submission" date="2023-03" db="EMBL/GenBank/DDBJ databases">
        <authorList>
            <person name="Shen W."/>
            <person name="Cai J."/>
        </authorList>
    </citation>
    <scope>NUCLEOTIDE SEQUENCE [LARGE SCALE GENOMIC DNA]</scope>
    <source>
        <strain evidence="1 2">D6-4</strain>
    </source>
</reference>